<comment type="caution">
    <text evidence="1">The sequence shown here is derived from an EMBL/GenBank/DDBJ whole genome shotgun (WGS) entry which is preliminary data.</text>
</comment>
<reference evidence="1" key="1">
    <citation type="submission" date="2019-11" db="EMBL/GenBank/DDBJ databases">
        <title>Genomes of ocular Pseudomonas aeruginosa isolates.</title>
        <authorList>
            <person name="Khan M."/>
            <person name="Rice S.A."/>
            <person name="Willcox M.D.P."/>
            <person name="Stapleton F."/>
        </authorList>
    </citation>
    <scope>NUCLEOTIDE SEQUENCE</scope>
    <source>
        <strain evidence="1">PA206</strain>
    </source>
</reference>
<dbReference type="InterPro" id="IPR004155">
    <property type="entry name" value="PBS_lyase_HEAT"/>
</dbReference>
<evidence type="ECO:0008006" key="2">
    <source>
        <dbReference type="Google" id="ProtNLM"/>
    </source>
</evidence>
<dbReference type="Gene3D" id="1.25.10.10">
    <property type="entry name" value="Leucine-rich Repeat Variant"/>
    <property type="match status" value="1"/>
</dbReference>
<sequence length="457" mass="50597">MQRLKLWLERQRQAQFTDTWSERQRREALALVERRLWENDADWIELSRAHNGFVREAAVLALGANPAAGALLALIERVNDWVGPVRTAAMAGLADYLVPEQVPALLGALPQLVALGRKSRADHAALLEQVRALLAAPEQREGVLEALLHERAAAARFLLESLLRLEQSARLGVLERALRSQDPSVRRLALLAIAELPQASATGLLERGLVDSSASLRAQALHLYERALGAGSLPQPIMARALLDASPSVRGLAQYLAKNAGTDVDRVLAERLASTPATKREWLGLLGLARERQARAVLPLTRQALRHPSQQVRGAALESLSALHAENLGEACLPALHDPSAKVFASALRWLRNVAPQERPQGLDDELRSLLDAGRLERADLLLALKPYWQQLDYLLRARPGLAADDWQRLLFAWRERRGSAIDYATSAARREELLAHLQALQEQRLLSRQIVIDALR</sequence>
<dbReference type="SMART" id="SM00567">
    <property type="entry name" value="EZ_HEAT"/>
    <property type="match status" value="3"/>
</dbReference>
<evidence type="ECO:0000313" key="1">
    <source>
        <dbReference type="EMBL" id="MUI60571.1"/>
    </source>
</evidence>
<name>A0A6A9K6R6_PSEAI</name>
<dbReference type="AlphaFoldDB" id="A0A6A9K6R6"/>
<gene>
    <name evidence="1" type="ORF">GNQ20_22465</name>
</gene>
<accession>A0A6A9K6R6</accession>
<dbReference type="EMBL" id="WOAJ01000010">
    <property type="protein sequence ID" value="MUI60571.1"/>
    <property type="molecule type" value="Genomic_DNA"/>
</dbReference>
<proteinExistence type="predicted"/>
<dbReference type="InterPro" id="IPR016024">
    <property type="entry name" value="ARM-type_fold"/>
</dbReference>
<organism evidence="1">
    <name type="scientific">Pseudomonas aeruginosa</name>
    <dbReference type="NCBI Taxonomy" id="287"/>
    <lineage>
        <taxon>Bacteria</taxon>
        <taxon>Pseudomonadati</taxon>
        <taxon>Pseudomonadota</taxon>
        <taxon>Gammaproteobacteria</taxon>
        <taxon>Pseudomonadales</taxon>
        <taxon>Pseudomonadaceae</taxon>
        <taxon>Pseudomonas</taxon>
    </lineage>
</organism>
<dbReference type="InterPro" id="IPR011989">
    <property type="entry name" value="ARM-like"/>
</dbReference>
<protein>
    <recommendedName>
        <fullName evidence="2">PBS lyase</fullName>
    </recommendedName>
</protein>
<dbReference type="RefSeq" id="WP_155681836.1">
    <property type="nucleotide sequence ID" value="NZ_WOAJ01000010.1"/>
</dbReference>
<dbReference type="SUPFAM" id="SSF48371">
    <property type="entry name" value="ARM repeat"/>
    <property type="match status" value="1"/>
</dbReference>